<sequence>LLQEMLIILRKSTIVSRTGDTPWARFWYTYNLEADEYDKEFLQRYQGDMNNTMIFV</sequence>
<gene>
    <name evidence="1" type="ORF">BXZ70DRAFT_876653</name>
</gene>
<feature type="non-terminal residue" evidence="1">
    <location>
        <position position="56"/>
    </location>
</feature>
<dbReference type="AlphaFoldDB" id="A0A8K0XKF4"/>
<evidence type="ECO:0000313" key="2">
    <source>
        <dbReference type="Proteomes" id="UP000813824"/>
    </source>
</evidence>
<comment type="caution">
    <text evidence="1">The sequence shown here is derived from an EMBL/GenBank/DDBJ whole genome shotgun (WGS) entry which is preliminary data.</text>
</comment>
<reference evidence="1" key="1">
    <citation type="journal article" date="2021" name="New Phytol.">
        <title>Evolutionary innovations through gain and loss of genes in the ectomycorrhizal Boletales.</title>
        <authorList>
            <person name="Wu G."/>
            <person name="Miyauchi S."/>
            <person name="Morin E."/>
            <person name="Kuo A."/>
            <person name="Drula E."/>
            <person name="Varga T."/>
            <person name="Kohler A."/>
            <person name="Feng B."/>
            <person name="Cao Y."/>
            <person name="Lipzen A."/>
            <person name="Daum C."/>
            <person name="Hundley H."/>
            <person name="Pangilinan J."/>
            <person name="Johnson J."/>
            <person name="Barry K."/>
            <person name="LaButti K."/>
            <person name="Ng V."/>
            <person name="Ahrendt S."/>
            <person name="Min B."/>
            <person name="Choi I.G."/>
            <person name="Park H."/>
            <person name="Plett J.M."/>
            <person name="Magnuson J."/>
            <person name="Spatafora J.W."/>
            <person name="Nagy L.G."/>
            <person name="Henrissat B."/>
            <person name="Grigoriev I.V."/>
            <person name="Yang Z.L."/>
            <person name="Xu J."/>
            <person name="Martin F.M."/>
        </authorList>
    </citation>
    <scope>NUCLEOTIDE SEQUENCE</scope>
    <source>
        <strain evidence="1">KKN 215</strain>
    </source>
</reference>
<evidence type="ECO:0000313" key="1">
    <source>
        <dbReference type="EMBL" id="KAH8081324.1"/>
    </source>
</evidence>
<dbReference type="Proteomes" id="UP000813824">
    <property type="component" value="Unassembled WGS sequence"/>
</dbReference>
<dbReference type="OrthoDB" id="3056321at2759"/>
<feature type="non-terminal residue" evidence="1">
    <location>
        <position position="1"/>
    </location>
</feature>
<dbReference type="EMBL" id="JAEVFJ010000052">
    <property type="protein sequence ID" value="KAH8081324.1"/>
    <property type="molecule type" value="Genomic_DNA"/>
</dbReference>
<keyword evidence="2" id="KW-1185">Reference proteome</keyword>
<name>A0A8K0XKF4_9AGAR</name>
<organism evidence="1 2">
    <name type="scientific">Cristinia sonorae</name>
    <dbReference type="NCBI Taxonomy" id="1940300"/>
    <lineage>
        <taxon>Eukaryota</taxon>
        <taxon>Fungi</taxon>
        <taxon>Dikarya</taxon>
        <taxon>Basidiomycota</taxon>
        <taxon>Agaricomycotina</taxon>
        <taxon>Agaricomycetes</taxon>
        <taxon>Agaricomycetidae</taxon>
        <taxon>Agaricales</taxon>
        <taxon>Pleurotineae</taxon>
        <taxon>Stephanosporaceae</taxon>
        <taxon>Cristinia</taxon>
    </lineage>
</organism>
<protein>
    <submittedName>
        <fullName evidence="1">Uncharacterized protein</fullName>
    </submittedName>
</protein>
<accession>A0A8K0XKF4</accession>
<proteinExistence type="predicted"/>